<dbReference type="GeneID" id="93611776"/>
<dbReference type="Proteomes" id="UP000009138">
    <property type="component" value="Unassembled WGS sequence"/>
</dbReference>
<proteinExistence type="predicted"/>
<dbReference type="RefSeq" id="XP_067515496.1">
    <property type="nucleotide sequence ID" value="XM_067659395.1"/>
</dbReference>
<organism evidence="1 2">
    <name type="scientific">Rhizopus delemar (strain RA 99-880 / ATCC MYA-4621 / FGSC 9543 / NRRL 43880)</name>
    <name type="common">Mucormycosis agent</name>
    <name type="synonym">Rhizopus arrhizus var. delemar</name>
    <dbReference type="NCBI Taxonomy" id="246409"/>
    <lineage>
        <taxon>Eukaryota</taxon>
        <taxon>Fungi</taxon>
        <taxon>Fungi incertae sedis</taxon>
        <taxon>Mucoromycota</taxon>
        <taxon>Mucoromycotina</taxon>
        <taxon>Mucoromycetes</taxon>
        <taxon>Mucorales</taxon>
        <taxon>Mucorineae</taxon>
        <taxon>Rhizopodaceae</taxon>
        <taxon>Rhizopus</taxon>
    </lineage>
</organism>
<gene>
    <name evidence="1" type="ORF">RO3G_04805</name>
</gene>
<protein>
    <submittedName>
        <fullName evidence="1">Uncharacterized protein</fullName>
    </submittedName>
</protein>
<reference evidence="1 2" key="1">
    <citation type="journal article" date="2009" name="PLoS Genet.">
        <title>Genomic analysis of the basal lineage fungus Rhizopus oryzae reveals a whole-genome duplication.</title>
        <authorList>
            <person name="Ma L.-J."/>
            <person name="Ibrahim A.S."/>
            <person name="Skory C."/>
            <person name="Grabherr M.G."/>
            <person name="Burger G."/>
            <person name="Butler M."/>
            <person name="Elias M."/>
            <person name="Idnurm A."/>
            <person name="Lang B.F."/>
            <person name="Sone T."/>
            <person name="Abe A."/>
            <person name="Calvo S.E."/>
            <person name="Corrochano L.M."/>
            <person name="Engels R."/>
            <person name="Fu J."/>
            <person name="Hansberg W."/>
            <person name="Kim J.-M."/>
            <person name="Kodira C.D."/>
            <person name="Koehrsen M.J."/>
            <person name="Liu B."/>
            <person name="Miranda-Saavedra D."/>
            <person name="O'Leary S."/>
            <person name="Ortiz-Castellanos L."/>
            <person name="Poulter R."/>
            <person name="Rodriguez-Romero J."/>
            <person name="Ruiz-Herrera J."/>
            <person name="Shen Y.-Q."/>
            <person name="Zeng Q."/>
            <person name="Galagan J."/>
            <person name="Birren B.W."/>
            <person name="Cuomo C.A."/>
            <person name="Wickes B.L."/>
        </authorList>
    </citation>
    <scope>NUCLEOTIDE SEQUENCE [LARGE SCALE GENOMIC DNA]</scope>
    <source>
        <strain evidence="2">RA 99-880 / ATCC MYA-4621 / FGSC 9543 / NRRL 43880</strain>
    </source>
</reference>
<dbReference type="EMBL" id="CH476734">
    <property type="protein sequence ID" value="EIE80100.1"/>
    <property type="molecule type" value="Genomic_DNA"/>
</dbReference>
<name>I1BV70_RHIO9</name>
<dbReference type="InParanoid" id="I1BV70"/>
<dbReference type="VEuPathDB" id="FungiDB:RO3G_04805"/>
<accession>I1BV70</accession>
<evidence type="ECO:0000313" key="1">
    <source>
        <dbReference type="EMBL" id="EIE80100.1"/>
    </source>
</evidence>
<keyword evidence="2" id="KW-1185">Reference proteome</keyword>
<sequence>MNSAALNCFSLASDSNSDMSRISDVLFVTWRRSYAPKEEDFPSKDAYRSEIHTNYFKELYKNEGYNSLIVCIDDFLRENECKDDEDVIYLVEGDRANTRWNYAVDCANKIQDQVEAQRMSILDEPTPDINVVPISPISMIKSSQISSNVIDQSIIDAYLEMDWDFNGSKQAIEMYKIKFTNTFFDYQCVLDQERKLARQKEQLMKQFAEEVNEWSHLKFEKPTQEPGSIQRYLTSKYNQLKSLIPNGRINPNIMRSVVSTQLIK</sequence>
<dbReference type="AlphaFoldDB" id="I1BV70"/>
<evidence type="ECO:0000313" key="2">
    <source>
        <dbReference type="Proteomes" id="UP000009138"/>
    </source>
</evidence>